<dbReference type="RefSeq" id="WP_204606340.1">
    <property type="nucleotide sequence ID" value="NZ_JBHSED010000035.1"/>
</dbReference>
<dbReference type="Pfam" id="PF04324">
    <property type="entry name" value="Fer2_BFD"/>
    <property type="match status" value="1"/>
</dbReference>
<dbReference type="EMBL" id="JBHSED010000035">
    <property type="protein sequence ID" value="MFC4305151.1"/>
    <property type="molecule type" value="Genomic_DNA"/>
</dbReference>
<feature type="domain" description="BFD-like [2Fe-2S]-binding" evidence="1">
    <location>
        <begin position="7"/>
        <end position="58"/>
    </location>
</feature>
<protein>
    <submittedName>
        <fullName evidence="2">(2Fe-2S)-binding protein</fullName>
    </submittedName>
</protein>
<dbReference type="InterPro" id="IPR041854">
    <property type="entry name" value="BFD-like_2Fe2S-bd_dom_sf"/>
</dbReference>
<dbReference type="Proteomes" id="UP001595755">
    <property type="component" value="Unassembled WGS sequence"/>
</dbReference>
<dbReference type="Gene3D" id="1.10.10.1100">
    <property type="entry name" value="BFD-like [2Fe-2S]-binding domain"/>
    <property type="match status" value="1"/>
</dbReference>
<accession>A0ABV8SCW4</accession>
<dbReference type="InterPro" id="IPR007419">
    <property type="entry name" value="BFD-like_2Fe2S-bd_dom"/>
</dbReference>
<name>A0ABV8SCW4_9BACL</name>
<keyword evidence="3" id="KW-1185">Reference proteome</keyword>
<proteinExistence type="predicted"/>
<evidence type="ECO:0000313" key="3">
    <source>
        <dbReference type="Proteomes" id="UP001595755"/>
    </source>
</evidence>
<organism evidence="2 3">
    <name type="scientific">Cohnella boryungensis</name>
    <dbReference type="NCBI Taxonomy" id="768479"/>
    <lineage>
        <taxon>Bacteria</taxon>
        <taxon>Bacillati</taxon>
        <taxon>Bacillota</taxon>
        <taxon>Bacilli</taxon>
        <taxon>Bacillales</taxon>
        <taxon>Paenibacillaceae</taxon>
        <taxon>Cohnella</taxon>
    </lineage>
</organism>
<reference evidence="3" key="1">
    <citation type="journal article" date="2019" name="Int. J. Syst. Evol. Microbiol.">
        <title>The Global Catalogue of Microorganisms (GCM) 10K type strain sequencing project: providing services to taxonomists for standard genome sequencing and annotation.</title>
        <authorList>
            <consortium name="The Broad Institute Genomics Platform"/>
            <consortium name="The Broad Institute Genome Sequencing Center for Infectious Disease"/>
            <person name="Wu L."/>
            <person name="Ma J."/>
        </authorList>
    </citation>
    <scope>NUCLEOTIDE SEQUENCE [LARGE SCALE GENOMIC DNA]</scope>
    <source>
        <strain evidence="3">CGMCC 4.1641</strain>
    </source>
</reference>
<evidence type="ECO:0000313" key="2">
    <source>
        <dbReference type="EMBL" id="MFC4305151.1"/>
    </source>
</evidence>
<evidence type="ECO:0000259" key="1">
    <source>
        <dbReference type="Pfam" id="PF04324"/>
    </source>
</evidence>
<sequence length="92" mass="10038">MSELDFIVCRCEEVSFAQLANTVRKHGCSSREAKLRTRAGMGACGGRTCRPLIEQIVAQAGGREPAAAETDLPLKAQAPVRPMTFQEWGMSR</sequence>
<comment type="caution">
    <text evidence="2">The sequence shown here is derived from an EMBL/GenBank/DDBJ whole genome shotgun (WGS) entry which is preliminary data.</text>
</comment>
<gene>
    <name evidence="2" type="ORF">ACFO1S_17085</name>
</gene>